<evidence type="ECO:0000256" key="1">
    <source>
        <dbReference type="ARBA" id="ARBA00008791"/>
    </source>
</evidence>
<gene>
    <name evidence="3" type="ORF">NDI54_08540</name>
</gene>
<evidence type="ECO:0000313" key="3">
    <source>
        <dbReference type="EMBL" id="MDS0221396.1"/>
    </source>
</evidence>
<dbReference type="PANTHER" id="PTHR46268:SF6">
    <property type="entry name" value="UNIVERSAL STRESS PROTEIN UP12"/>
    <property type="match status" value="1"/>
</dbReference>
<dbReference type="Pfam" id="PF00582">
    <property type="entry name" value="Usp"/>
    <property type="match status" value="1"/>
</dbReference>
<dbReference type="Proteomes" id="UP001253439">
    <property type="component" value="Unassembled WGS sequence"/>
</dbReference>
<dbReference type="AlphaFoldDB" id="A0AAE4EWC2"/>
<keyword evidence="4" id="KW-1185">Reference proteome</keyword>
<dbReference type="CDD" id="cd00293">
    <property type="entry name" value="USP-like"/>
    <property type="match status" value="1"/>
</dbReference>
<feature type="domain" description="UspA" evidence="2">
    <location>
        <begin position="1"/>
        <end position="162"/>
    </location>
</feature>
<proteinExistence type="inferred from homology"/>
<dbReference type="Gene3D" id="3.40.50.620">
    <property type="entry name" value="HUPs"/>
    <property type="match status" value="1"/>
</dbReference>
<sequence>MYEQILFPTDGSDGADVALEHARDIAETYDGTLHILTVLDTTSPHIGMTAAGPASGSTGMIAEEPGMAESGMVGEDHSVQAHLRERAEAIVDAAADAVDTVDTVTAVESGVPHSAILDYAAENDIDLVVMGTHGRTGVGRYLLGSVTEKVVRTSDVPVLTVRLGDGDTE</sequence>
<protein>
    <submittedName>
        <fullName evidence="3">Universal stress protein</fullName>
    </submittedName>
</protein>
<dbReference type="RefSeq" id="WP_310896045.1">
    <property type="nucleotide sequence ID" value="NZ_JAMQOM010000003.1"/>
</dbReference>
<dbReference type="InterPro" id="IPR006015">
    <property type="entry name" value="Universal_stress_UspA"/>
</dbReference>
<dbReference type="SUPFAM" id="SSF52402">
    <property type="entry name" value="Adenine nucleotide alpha hydrolases-like"/>
    <property type="match status" value="1"/>
</dbReference>
<comment type="caution">
    <text evidence="3">The sequence shown here is derived from an EMBL/GenBank/DDBJ whole genome shotgun (WGS) entry which is preliminary data.</text>
</comment>
<reference evidence="3 4" key="1">
    <citation type="submission" date="2022-06" db="EMBL/GenBank/DDBJ databases">
        <title>Haloarcula sp. a new haloarchaeum isolate from saline soil.</title>
        <authorList>
            <person name="Strakova D."/>
            <person name="Galisteo C."/>
            <person name="Sanchez-Porro C."/>
            <person name="Ventosa A."/>
        </authorList>
    </citation>
    <scope>NUCLEOTIDE SEQUENCE [LARGE SCALE GENOMIC DNA]</scope>
    <source>
        <strain evidence="3 4">S1AR25-5A</strain>
    </source>
</reference>
<comment type="similarity">
    <text evidence="1">Belongs to the universal stress protein A family.</text>
</comment>
<organism evidence="3 4">
    <name type="scientific">Haloarcula terrestris</name>
    <dbReference type="NCBI Taxonomy" id="2950533"/>
    <lineage>
        <taxon>Archaea</taxon>
        <taxon>Methanobacteriati</taxon>
        <taxon>Methanobacteriota</taxon>
        <taxon>Stenosarchaea group</taxon>
        <taxon>Halobacteria</taxon>
        <taxon>Halobacteriales</taxon>
        <taxon>Haloarculaceae</taxon>
        <taxon>Haloarcula</taxon>
    </lineage>
</organism>
<evidence type="ECO:0000313" key="4">
    <source>
        <dbReference type="Proteomes" id="UP001253439"/>
    </source>
</evidence>
<dbReference type="EMBL" id="JAMQOM010000003">
    <property type="protein sequence ID" value="MDS0221396.1"/>
    <property type="molecule type" value="Genomic_DNA"/>
</dbReference>
<dbReference type="PRINTS" id="PR01438">
    <property type="entry name" value="UNVRSLSTRESS"/>
</dbReference>
<dbReference type="InterPro" id="IPR006016">
    <property type="entry name" value="UspA"/>
</dbReference>
<dbReference type="InterPro" id="IPR014729">
    <property type="entry name" value="Rossmann-like_a/b/a_fold"/>
</dbReference>
<accession>A0AAE4EWC2</accession>
<evidence type="ECO:0000259" key="2">
    <source>
        <dbReference type="Pfam" id="PF00582"/>
    </source>
</evidence>
<dbReference type="PANTHER" id="PTHR46268">
    <property type="entry name" value="STRESS RESPONSE PROTEIN NHAX"/>
    <property type="match status" value="1"/>
</dbReference>
<name>A0AAE4EWC2_9EURY</name>